<feature type="domain" description="NADH:quinone oxidoreductase/Mrp antiporter transmembrane" evidence="17">
    <location>
        <begin position="106"/>
        <end position="391"/>
    </location>
</feature>
<evidence type="ECO:0000313" key="19">
    <source>
        <dbReference type="EMBL" id="AKC35094.1"/>
    </source>
</evidence>
<evidence type="ECO:0000256" key="14">
    <source>
        <dbReference type="ARBA" id="ARBA00023136"/>
    </source>
</evidence>
<evidence type="ECO:0000259" key="17">
    <source>
        <dbReference type="Pfam" id="PF00361"/>
    </source>
</evidence>
<organism evidence="19">
    <name type="scientific">Sepioteuthis lessoniana</name>
    <name type="common">Bigfin reef squid</name>
    <dbReference type="NCBI Taxonomy" id="34570"/>
    <lineage>
        <taxon>Eukaryota</taxon>
        <taxon>Metazoa</taxon>
        <taxon>Spiralia</taxon>
        <taxon>Lophotrochozoa</taxon>
        <taxon>Mollusca</taxon>
        <taxon>Cephalopoda</taxon>
        <taxon>Coleoidea</taxon>
        <taxon>Decapodiformes</taxon>
        <taxon>Myopsida</taxon>
        <taxon>Loliginidae</taxon>
        <taxon>Sepioteuthis</taxon>
    </lineage>
</organism>
<keyword evidence="5 16" id="KW-0813">Transport</keyword>
<evidence type="ECO:0000256" key="13">
    <source>
        <dbReference type="ARBA" id="ARBA00023128"/>
    </source>
</evidence>
<keyword evidence="8" id="KW-1278">Translocase</keyword>
<dbReference type="EC" id="7.1.1.2" evidence="3 16"/>
<feature type="domain" description="NADH:ubiquinone oxidoreductase chain 4 N-terminal" evidence="18">
    <location>
        <begin position="7"/>
        <end position="101"/>
    </location>
</feature>
<feature type="transmembrane region" description="Helical" evidence="16">
    <location>
        <begin position="384"/>
        <end position="407"/>
    </location>
</feature>
<dbReference type="GO" id="GO:0008137">
    <property type="term" value="F:NADH dehydrogenase (ubiquinone) activity"/>
    <property type="evidence" value="ECO:0007669"/>
    <property type="project" value="UniProtKB-UniRule"/>
</dbReference>
<keyword evidence="13 16" id="KW-0496">Mitochondrion</keyword>
<dbReference type="PRINTS" id="PR01437">
    <property type="entry name" value="NUOXDRDTASE4"/>
</dbReference>
<dbReference type="InterPro" id="IPR000260">
    <property type="entry name" value="NADH4_N"/>
</dbReference>
<evidence type="ECO:0000256" key="2">
    <source>
        <dbReference type="ARBA" id="ARBA00009025"/>
    </source>
</evidence>
<evidence type="ECO:0000256" key="6">
    <source>
        <dbReference type="ARBA" id="ARBA00022660"/>
    </source>
</evidence>
<feature type="transmembrane region" description="Helical" evidence="16">
    <location>
        <begin position="59"/>
        <end position="78"/>
    </location>
</feature>
<feature type="transmembrane region" description="Helical" evidence="16">
    <location>
        <begin position="85"/>
        <end position="104"/>
    </location>
</feature>
<comment type="function">
    <text evidence="16">Core subunit of the mitochondrial membrane respiratory chain NADH dehydrogenase (Complex I) which catalyzes electron transfer from NADH through the respiratory chain, using ubiquinone as an electron acceptor. Essential for the catalytic activity and assembly of complex I.</text>
</comment>
<feature type="transmembrane region" description="Helical" evidence="16">
    <location>
        <begin position="143"/>
        <end position="167"/>
    </location>
</feature>
<feature type="transmembrane region" description="Helical" evidence="16">
    <location>
        <begin position="306"/>
        <end position="327"/>
    </location>
</feature>
<keyword evidence="7 16" id="KW-0812">Transmembrane</keyword>
<sequence>MGLVLSMSGLLFISSMMSWEIRFWWMMIVCFNCLKFLNIEVWGLSISEIMYCDSMSGMLVVLSLWISGLMFLASLYSVKFMKNKSLMFSYTVVVLSLVVVLYFLSVHVMYFYIFFEISLIPTLMLVIGWGYQPERLQAGVYMMLYTISASLPLLVALILISSMIGSYNMLLACYLSNVSLLYKVNVLWFLGMMGAFLVKLPMFSVHLWLPKAHVEAPIAGSMILAGVLLKLGGYGLLRMLYVYFVNSLMISSVIIILSIWGGVVTASICVGQSDIKSLIAYSSVGHMGLMLSGCLTKFMWGWEGGMLMMISHGFCSSGLFCLANLMYEKFKSRSLFLCGGMINVSPVICLWWFLFCIGNMGAPPFINLVSEVMLFCCMYMYSKWFIVTIIMMVFVGGLYNLVMFVSTQHGSIMSFSNSWIVNCSSEYLLLLLHFYPMLFFMLNIGYLNKIFLFYKVSG</sequence>
<dbReference type="PANTHER" id="PTHR43507">
    <property type="entry name" value="NADH-UBIQUINONE OXIDOREDUCTASE CHAIN 4"/>
    <property type="match status" value="1"/>
</dbReference>
<dbReference type="Pfam" id="PF01059">
    <property type="entry name" value="Oxidored_q5_N"/>
    <property type="match status" value="1"/>
</dbReference>
<evidence type="ECO:0000256" key="12">
    <source>
        <dbReference type="ARBA" id="ARBA00023075"/>
    </source>
</evidence>
<proteinExistence type="inferred from homology"/>
<gene>
    <name evidence="19" type="primary">ND4</name>
</gene>
<dbReference type="EMBL" id="KP893075">
    <property type="protein sequence ID" value="AKC35094.1"/>
    <property type="molecule type" value="Genomic_DNA"/>
</dbReference>
<dbReference type="AlphaFoldDB" id="A0A1S5NQD3"/>
<evidence type="ECO:0000256" key="1">
    <source>
        <dbReference type="ARBA" id="ARBA00004225"/>
    </source>
</evidence>
<dbReference type="InterPro" id="IPR001750">
    <property type="entry name" value="ND/Mrp_TM"/>
</dbReference>
<dbReference type="GO" id="GO:0003954">
    <property type="term" value="F:NADH dehydrogenase activity"/>
    <property type="evidence" value="ECO:0007669"/>
    <property type="project" value="TreeGrafter"/>
</dbReference>
<evidence type="ECO:0000259" key="18">
    <source>
        <dbReference type="Pfam" id="PF01059"/>
    </source>
</evidence>
<geneLocation type="mitochondrion" evidence="19"/>
<dbReference type="GO" id="GO:0031966">
    <property type="term" value="C:mitochondrial membrane"/>
    <property type="evidence" value="ECO:0007669"/>
    <property type="project" value="UniProtKB-SubCell"/>
</dbReference>
<comment type="subcellular location">
    <subcellularLocation>
        <location evidence="1 16">Mitochondrion membrane</location>
        <topology evidence="1 16">Multi-pass membrane protein</topology>
    </subcellularLocation>
</comment>
<keyword evidence="14 16" id="KW-0472">Membrane</keyword>
<keyword evidence="12 16" id="KW-0830">Ubiquinone</keyword>
<evidence type="ECO:0000256" key="7">
    <source>
        <dbReference type="ARBA" id="ARBA00022692"/>
    </source>
</evidence>
<evidence type="ECO:0000256" key="10">
    <source>
        <dbReference type="ARBA" id="ARBA00022989"/>
    </source>
</evidence>
<evidence type="ECO:0000256" key="9">
    <source>
        <dbReference type="ARBA" id="ARBA00022982"/>
    </source>
</evidence>
<comment type="similarity">
    <text evidence="2 16">Belongs to the complex I subunit 4 family.</text>
</comment>
<evidence type="ECO:0000256" key="11">
    <source>
        <dbReference type="ARBA" id="ARBA00023027"/>
    </source>
</evidence>
<dbReference type="InterPro" id="IPR003918">
    <property type="entry name" value="NADH_UbQ_OxRdtase"/>
</dbReference>
<reference evidence="19" key="1">
    <citation type="submission" date="2015-03" db="EMBL/GenBank/DDBJ databases">
        <authorList>
            <person name="Murphy D."/>
        </authorList>
    </citation>
    <scope>NUCLEOTIDE SEQUENCE</scope>
    <source>
        <tissue evidence="19">Muscle</tissue>
    </source>
</reference>
<evidence type="ECO:0000256" key="4">
    <source>
        <dbReference type="ARBA" id="ARBA00021006"/>
    </source>
</evidence>
<dbReference type="Pfam" id="PF00361">
    <property type="entry name" value="Proton_antipo_M"/>
    <property type="match status" value="1"/>
</dbReference>
<accession>A0A1S5NQD3</accession>
<feature type="transmembrane region" description="Helical" evidence="16">
    <location>
        <begin position="427"/>
        <end position="447"/>
    </location>
</feature>
<keyword evidence="9 16" id="KW-0249">Electron transport</keyword>
<evidence type="ECO:0000256" key="8">
    <source>
        <dbReference type="ARBA" id="ARBA00022967"/>
    </source>
</evidence>
<feature type="transmembrane region" description="Helical" evidence="16">
    <location>
        <begin position="216"/>
        <end position="237"/>
    </location>
</feature>
<keyword evidence="6 16" id="KW-0679">Respiratory chain</keyword>
<dbReference type="GO" id="GO:0015990">
    <property type="term" value="P:electron transport coupled proton transport"/>
    <property type="evidence" value="ECO:0007669"/>
    <property type="project" value="TreeGrafter"/>
</dbReference>
<dbReference type="PANTHER" id="PTHR43507:SF20">
    <property type="entry name" value="NADH-UBIQUINONE OXIDOREDUCTASE CHAIN 4"/>
    <property type="match status" value="1"/>
</dbReference>
<feature type="transmembrane region" description="Helical" evidence="16">
    <location>
        <begin position="21"/>
        <end position="39"/>
    </location>
</feature>
<feature type="transmembrane region" description="Helical" evidence="16">
    <location>
        <begin position="110"/>
        <end position="131"/>
    </location>
</feature>
<protein>
    <recommendedName>
        <fullName evidence="4 16">NADH-ubiquinone oxidoreductase chain 4</fullName>
        <ecNumber evidence="3 16">7.1.1.2</ecNumber>
    </recommendedName>
</protein>
<feature type="transmembrane region" description="Helical" evidence="16">
    <location>
        <begin position="243"/>
        <end position="266"/>
    </location>
</feature>
<name>A0A1S5NQD3_SEPLE</name>
<keyword evidence="10 16" id="KW-1133">Transmembrane helix</keyword>
<dbReference type="GO" id="GO:0042773">
    <property type="term" value="P:ATP synthesis coupled electron transport"/>
    <property type="evidence" value="ECO:0007669"/>
    <property type="project" value="InterPro"/>
</dbReference>
<evidence type="ECO:0000256" key="3">
    <source>
        <dbReference type="ARBA" id="ARBA00012944"/>
    </source>
</evidence>
<keyword evidence="11 16" id="KW-0520">NAD</keyword>
<evidence type="ECO:0000256" key="16">
    <source>
        <dbReference type="RuleBase" id="RU003297"/>
    </source>
</evidence>
<comment type="catalytic activity">
    <reaction evidence="15 16">
        <text>a ubiquinone + NADH + 5 H(+)(in) = a ubiquinol + NAD(+) + 4 H(+)(out)</text>
        <dbReference type="Rhea" id="RHEA:29091"/>
        <dbReference type="Rhea" id="RHEA-COMP:9565"/>
        <dbReference type="Rhea" id="RHEA-COMP:9566"/>
        <dbReference type="ChEBI" id="CHEBI:15378"/>
        <dbReference type="ChEBI" id="CHEBI:16389"/>
        <dbReference type="ChEBI" id="CHEBI:17976"/>
        <dbReference type="ChEBI" id="CHEBI:57540"/>
        <dbReference type="ChEBI" id="CHEBI:57945"/>
        <dbReference type="EC" id="7.1.1.2"/>
    </reaction>
</comment>
<evidence type="ECO:0000256" key="15">
    <source>
        <dbReference type="ARBA" id="ARBA00049551"/>
    </source>
</evidence>
<reference evidence="19" key="2">
    <citation type="journal article" date="2016" name="Mitochondrial DNA A DNA Mapp Seq Anal">
        <title>The complete mitochondrial genome of the cryptic "lineage A" big-fin reef squid, Sepioteuthis lessoniana (Cephalopoda: Loliginidae) in Indo-West Pacific.</title>
        <authorList>
            <person name="Hsiao C.D."/>
            <person name="Shen K.N."/>
            <person name="Ching T.Y."/>
            <person name="Wang Y.H."/>
            <person name="Ye J.J."/>
            <person name="Tsai S.Y."/>
            <person name="Wu S.C."/>
            <person name="Chen C.H."/>
            <person name="Wang C.H."/>
        </authorList>
    </citation>
    <scope>NUCLEOTIDE SEQUENCE</scope>
    <source>
        <tissue evidence="19">Muscle</tissue>
    </source>
</reference>
<evidence type="ECO:0000256" key="5">
    <source>
        <dbReference type="ARBA" id="ARBA00022448"/>
    </source>
</evidence>
<dbReference type="GO" id="GO:0048039">
    <property type="term" value="F:ubiquinone binding"/>
    <property type="evidence" value="ECO:0007669"/>
    <property type="project" value="TreeGrafter"/>
</dbReference>
<feature type="transmembrane region" description="Helical" evidence="16">
    <location>
        <begin position="187"/>
        <end position="209"/>
    </location>
</feature>